<comment type="caution">
    <text evidence="2">The sequence shown here is derived from an EMBL/GenBank/DDBJ whole genome shotgun (WGS) entry which is preliminary data.</text>
</comment>
<dbReference type="PROSITE" id="PS50181">
    <property type="entry name" value="FBOX"/>
    <property type="match status" value="1"/>
</dbReference>
<feature type="domain" description="F-box" evidence="1">
    <location>
        <begin position="10"/>
        <end position="55"/>
    </location>
</feature>
<proteinExistence type="predicted"/>
<reference evidence="2 3" key="1">
    <citation type="journal article" date="2012" name="Eukaryot. Cell">
        <title>Draft genome sequence of Wickerhamomyces ciferrii NRRL Y-1031 F-60-10.</title>
        <authorList>
            <person name="Schneider J."/>
            <person name="Andrea H."/>
            <person name="Blom J."/>
            <person name="Jaenicke S."/>
            <person name="Ruckert C."/>
            <person name="Schorsch C."/>
            <person name="Szczepanowski R."/>
            <person name="Farwick M."/>
            <person name="Goesmann A."/>
            <person name="Puhler A."/>
            <person name="Schaffer S."/>
            <person name="Tauch A."/>
            <person name="Kohler T."/>
            <person name="Brinkrolf K."/>
        </authorList>
    </citation>
    <scope>NUCLEOTIDE SEQUENCE [LARGE SCALE GENOMIC DNA]</scope>
    <source>
        <strain evidence="3">ATCC 14091 / BCRC 22168 / CBS 111 / JCM 3599 / NBRC 0793 / NRRL Y-1031 F-60-10</strain>
    </source>
</reference>
<dbReference type="HOGENOM" id="CLU_402365_0_0_1"/>
<dbReference type="InterPro" id="IPR001810">
    <property type="entry name" value="F-box_dom"/>
</dbReference>
<dbReference type="Proteomes" id="UP000009328">
    <property type="component" value="Unassembled WGS sequence"/>
</dbReference>
<name>K0KS70_WICCF</name>
<protein>
    <recommendedName>
        <fullName evidence="1">F-box domain-containing protein</fullName>
    </recommendedName>
</protein>
<accession>K0KS70</accession>
<dbReference type="Pfam" id="PF00646">
    <property type="entry name" value="F-box"/>
    <property type="match status" value="1"/>
</dbReference>
<keyword evidence="3" id="KW-1185">Reference proteome</keyword>
<dbReference type="InParanoid" id="K0KS70"/>
<gene>
    <name evidence="2" type="ORF">BN7_3747</name>
</gene>
<organism evidence="2 3">
    <name type="scientific">Wickerhamomyces ciferrii (strain ATCC 14091 / BCRC 22168 / CBS 111 / JCM 3599 / NBRC 0793 / NRRL Y-1031 F-60-10)</name>
    <name type="common">Yeast</name>
    <name type="synonym">Pichia ciferrii</name>
    <dbReference type="NCBI Taxonomy" id="1206466"/>
    <lineage>
        <taxon>Eukaryota</taxon>
        <taxon>Fungi</taxon>
        <taxon>Dikarya</taxon>
        <taxon>Ascomycota</taxon>
        <taxon>Saccharomycotina</taxon>
        <taxon>Saccharomycetes</taxon>
        <taxon>Phaffomycetales</taxon>
        <taxon>Wickerhamomycetaceae</taxon>
        <taxon>Wickerhamomyces</taxon>
    </lineage>
</organism>
<evidence type="ECO:0000259" key="1">
    <source>
        <dbReference type="PROSITE" id="PS50181"/>
    </source>
</evidence>
<evidence type="ECO:0000313" key="3">
    <source>
        <dbReference type="Proteomes" id="UP000009328"/>
    </source>
</evidence>
<dbReference type="EMBL" id="CAIF01000111">
    <property type="protein sequence ID" value="CCH44188.1"/>
    <property type="molecule type" value="Genomic_DNA"/>
</dbReference>
<dbReference type="AlphaFoldDB" id="K0KS70"/>
<sequence length="699" mass="82160">MPKRMKTSNKITILDLPDKALELIASNLSQIDTLELQQSNKRFRTACRKRLYHKIVFCEDSGDHFLFKLADAAKYTIVSGKRVAFFFLQHRKLSTTEQSETLDYIQELVYYDHEDLKDDVIKKIMNEFWHDVMNQLHNLKSFIAPRLPLQKLRLLDTSRITKLSIGIHKVSDESKNLFQLHLPELKSLAINFFYHEKRDIFFDQAALSTLIKALINGDSKVNTKLEVLKINALVGWQDEHTISELKRQENILEVTSLFSSYFWGSATNVKLSYRGTDFKACYKEYVSELIDSPDSGANLPLERIIQEENNEIFQHPMVATSESANTNRDDISKDDYPELEDEPYMFDDQVLDYVIEMDRVANVTLKTAGKKPNYSYSRSIHEVSFMEILSDVLNTLFEEKIILPNVKTLNFSNMNLNAETFYRYETPAVDAFNFVFPNFYETIERLSLNDLFENPYRKFDNTNRAYFIPYDSEPKFDMKLEVFEKTHMFLSGLIDTQKPFNRLKSLKFFCFPRKSQIHDMDWNDEVIDYSGEELDNMLSYEDMLIQFTPQAPYLEELNIVTSVEFGLKEFYKVILKLPAKNKLERISFISPDMITTYLAKISNVKVFKKFKEYSNLYNITNYQGLINKILIEHFIEAFKVDDYEDSQVLSFKNDQDALFFASEYIYLFGNEVKEFFKICSKLEKFKFFGFTFDRSSLKL</sequence>
<evidence type="ECO:0000313" key="2">
    <source>
        <dbReference type="EMBL" id="CCH44188.1"/>
    </source>
</evidence>